<proteinExistence type="predicted"/>
<feature type="compositionally biased region" description="Low complexity" evidence="1">
    <location>
        <begin position="289"/>
        <end position="302"/>
    </location>
</feature>
<feature type="compositionally biased region" description="Basic and acidic residues" evidence="1">
    <location>
        <begin position="417"/>
        <end position="429"/>
    </location>
</feature>
<feature type="compositionally biased region" description="Polar residues" evidence="1">
    <location>
        <begin position="368"/>
        <end position="393"/>
    </location>
</feature>
<evidence type="ECO:0000313" key="2">
    <source>
        <dbReference type="EMBL" id="CEJ93305.1"/>
    </source>
</evidence>
<name>A0A0A1TP25_9HYPO</name>
<evidence type="ECO:0000313" key="3">
    <source>
        <dbReference type="Proteomes" id="UP000039046"/>
    </source>
</evidence>
<organism evidence="2 3">
    <name type="scientific">[Torrubiella] hemipterigena</name>
    <dbReference type="NCBI Taxonomy" id="1531966"/>
    <lineage>
        <taxon>Eukaryota</taxon>
        <taxon>Fungi</taxon>
        <taxon>Dikarya</taxon>
        <taxon>Ascomycota</taxon>
        <taxon>Pezizomycotina</taxon>
        <taxon>Sordariomycetes</taxon>
        <taxon>Hypocreomycetidae</taxon>
        <taxon>Hypocreales</taxon>
        <taxon>Clavicipitaceae</taxon>
        <taxon>Clavicipitaceae incertae sedis</taxon>
        <taxon>'Torrubiella' clade</taxon>
    </lineage>
</organism>
<keyword evidence="3" id="KW-1185">Reference proteome</keyword>
<dbReference type="STRING" id="1531966.A0A0A1TP25"/>
<feature type="compositionally biased region" description="Low complexity" evidence="1">
    <location>
        <begin position="25"/>
        <end position="46"/>
    </location>
</feature>
<feature type="region of interest" description="Disordered" evidence="1">
    <location>
        <begin position="350"/>
        <end position="429"/>
    </location>
</feature>
<feature type="region of interest" description="Disordered" evidence="1">
    <location>
        <begin position="256"/>
        <end position="304"/>
    </location>
</feature>
<dbReference type="EMBL" id="CDHN01000005">
    <property type="protein sequence ID" value="CEJ93305.1"/>
    <property type="molecule type" value="Genomic_DNA"/>
</dbReference>
<evidence type="ECO:0000256" key="1">
    <source>
        <dbReference type="SAM" id="MobiDB-lite"/>
    </source>
</evidence>
<dbReference type="HOGENOM" id="CLU_053174_0_0_1"/>
<reference evidence="2 3" key="1">
    <citation type="journal article" date="2015" name="Genome Announc.">
        <title>Draft Genome Sequence and Gene Annotation of the Entomopathogenic Fungus Verticillium hemipterigenum.</title>
        <authorList>
            <person name="Horn F."/>
            <person name="Habel A."/>
            <person name="Scharf D.H."/>
            <person name="Dworschak J."/>
            <person name="Brakhage A.A."/>
            <person name="Guthke R."/>
            <person name="Hertweck C."/>
            <person name="Linde J."/>
        </authorList>
    </citation>
    <scope>NUCLEOTIDE SEQUENCE [LARGE SCALE GENOMIC DNA]</scope>
</reference>
<feature type="compositionally biased region" description="Low complexity" evidence="1">
    <location>
        <begin position="394"/>
        <end position="412"/>
    </location>
</feature>
<feature type="compositionally biased region" description="Low complexity" evidence="1">
    <location>
        <begin position="1"/>
        <end position="17"/>
    </location>
</feature>
<gene>
    <name evidence="2" type="ORF">VHEMI08902</name>
</gene>
<feature type="region of interest" description="Disordered" evidence="1">
    <location>
        <begin position="1"/>
        <end position="56"/>
    </location>
</feature>
<accession>A0A0A1TP25</accession>
<protein>
    <submittedName>
        <fullName evidence="2">Uncharacterized protein</fullName>
    </submittedName>
</protein>
<dbReference type="OrthoDB" id="4583914at2759"/>
<feature type="compositionally biased region" description="Basic residues" evidence="1">
    <location>
        <begin position="256"/>
        <end position="270"/>
    </location>
</feature>
<dbReference type="Proteomes" id="UP000039046">
    <property type="component" value="Unassembled WGS sequence"/>
</dbReference>
<dbReference type="AlphaFoldDB" id="A0A0A1TP25"/>
<sequence length="429" mass="48001">MVSSYSSGSSFTSSSLSRPPTYTHSSAGPSSAWAPSATSPTAATGSQEPPALDLGPPGYEATIVLYPETKDERTVYLGPWTVTVSPEGVCIVWQCSYAGEVLEHYISVESQADIYPHTSHAHHRPYHEPSDMERSVTFTDSHHIRYTNDEGEIIHDQPITARYEFTSVDASRQFQSDLRAKELVTFYDVDVAWTDVHDRTDTFGQVRGIAVGQRVKLWRDPITSYYSITILANKLPGRPYIEYDVPVFERDIRDKKEHKKQVQISTRKRRDSGSENTGRRFSFSRRQRTGSGSSAESSSSTTSKREREIRHLFFRFSRREGYRAFTQSWSTLHAETAHAAIPFQPQSYQLATPELSPPSTSTRRPSSHISPFTQASSSYQISPNTQASSGFTQASSASYTSHTSYNTSHGSYASSPEIEHPASRHRGTE</sequence>